<sequence>MNLIEKLGLVVGDQVQYTCAVDMTIYTVKEVHQDFVVASGGSFDFLTMFNNEIQKVKSVEADHCTDIGNHISPLTGVIER</sequence>
<evidence type="ECO:0000313" key="1">
    <source>
        <dbReference type="EMBL" id="SDY60159.1"/>
    </source>
</evidence>
<reference evidence="2" key="1">
    <citation type="submission" date="2016-10" db="EMBL/GenBank/DDBJ databases">
        <authorList>
            <person name="Varghese N."/>
            <person name="Submissions S."/>
        </authorList>
    </citation>
    <scope>NUCLEOTIDE SEQUENCE [LARGE SCALE GENOMIC DNA]</scope>
    <source>
        <strain evidence="2">ANC 5109</strain>
    </source>
</reference>
<dbReference type="Proteomes" id="UP000199035">
    <property type="component" value="Unassembled WGS sequence"/>
</dbReference>
<dbReference type="STRING" id="595670.SAMN05421643_11635"/>
<dbReference type="EMBL" id="FNPK01000016">
    <property type="protein sequence ID" value="SDY60159.1"/>
    <property type="molecule type" value="Genomic_DNA"/>
</dbReference>
<dbReference type="AlphaFoldDB" id="A0A1H3L7I8"/>
<proteinExistence type="predicted"/>
<name>A0A1H3L7I8_9GAMM</name>
<protein>
    <submittedName>
        <fullName evidence="1">Uncharacterized protein</fullName>
    </submittedName>
</protein>
<organism evidence="1 2">
    <name type="scientific">Acinetobacter kyonggiensis</name>
    <dbReference type="NCBI Taxonomy" id="595670"/>
    <lineage>
        <taxon>Bacteria</taxon>
        <taxon>Pseudomonadati</taxon>
        <taxon>Pseudomonadota</taxon>
        <taxon>Gammaproteobacteria</taxon>
        <taxon>Moraxellales</taxon>
        <taxon>Moraxellaceae</taxon>
        <taxon>Acinetobacter</taxon>
    </lineage>
</organism>
<keyword evidence="2" id="KW-1185">Reference proteome</keyword>
<accession>A0A1H3L7I8</accession>
<dbReference type="RefSeq" id="WP_092691214.1">
    <property type="nucleotide sequence ID" value="NZ_FNPK01000016.1"/>
</dbReference>
<gene>
    <name evidence="1" type="ORF">SAMN05421643_11635</name>
</gene>
<evidence type="ECO:0000313" key="2">
    <source>
        <dbReference type="Proteomes" id="UP000199035"/>
    </source>
</evidence>